<gene>
    <name evidence="2" type="ORF">SAMN04488696_1573</name>
</gene>
<evidence type="ECO:0000313" key="2">
    <source>
        <dbReference type="EMBL" id="SFM55521.1"/>
    </source>
</evidence>
<dbReference type="STRING" id="487685.SAMN04488696_1573"/>
<dbReference type="Proteomes" id="UP000198535">
    <property type="component" value="Unassembled WGS sequence"/>
</dbReference>
<evidence type="ECO:0000256" key="1">
    <source>
        <dbReference type="SAM" id="MobiDB-lite"/>
    </source>
</evidence>
<feature type="region of interest" description="Disordered" evidence="1">
    <location>
        <begin position="1"/>
        <end position="20"/>
    </location>
</feature>
<dbReference type="AlphaFoldDB" id="A0A1I4RTM3"/>
<dbReference type="RefSeq" id="WP_091935773.1">
    <property type="nucleotide sequence ID" value="NZ_FOUJ01000003.1"/>
</dbReference>
<feature type="compositionally biased region" description="Basic and acidic residues" evidence="1">
    <location>
        <begin position="1"/>
        <end position="17"/>
    </location>
</feature>
<organism evidence="2 3">
    <name type="scientific">Methanolobus profundi</name>
    <dbReference type="NCBI Taxonomy" id="487685"/>
    <lineage>
        <taxon>Archaea</taxon>
        <taxon>Methanobacteriati</taxon>
        <taxon>Methanobacteriota</taxon>
        <taxon>Stenosarchaea group</taxon>
        <taxon>Methanomicrobia</taxon>
        <taxon>Methanosarcinales</taxon>
        <taxon>Methanosarcinaceae</taxon>
        <taxon>Methanolobus</taxon>
    </lineage>
</organism>
<dbReference type="OrthoDB" id="124060at2157"/>
<keyword evidence="3" id="KW-1185">Reference proteome</keyword>
<sequence length="87" mass="9691">MTENKTEEQTLTEEKSKGISGRELLQDTLKSPSIGNASIPAFGIEYAPHKAQGLQSSSDMWIDKGRLFEGIPVEKRDLESAKRLSRQ</sequence>
<reference evidence="3" key="1">
    <citation type="submission" date="2016-10" db="EMBL/GenBank/DDBJ databases">
        <authorList>
            <person name="Varghese N."/>
            <person name="Submissions S."/>
        </authorList>
    </citation>
    <scope>NUCLEOTIDE SEQUENCE [LARGE SCALE GENOMIC DNA]</scope>
    <source>
        <strain evidence="3">Mob M</strain>
    </source>
</reference>
<evidence type="ECO:0000313" key="3">
    <source>
        <dbReference type="Proteomes" id="UP000198535"/>
    </source>
</evidence>
<name>A0A1I4RTM3_9EURY</name>
<protein>
    <submittedName>
        <fullName evidence="2">Uncharacterized protein</fullName>
    </submittedName>
</protein>
<proteinExistence type="predicted"/>
<dbReference type="EMBL" id="FOUJ01000003">
    <property type="protein sequence ID" value="SFM55521.1"/>
    <property type="molecule type" value="Genomic_DNA"/>
</dbReference>
<accession>A0A1I4RTM3</accession>